<name>A0ABW6IJP5_9CYAN</name>
<dbReference type="Pfam" id="PF02399">
    <property type="entry name" value="Herpes_ori_bp"/>
    <property type="match status" value="1"/>
</dbReference>
<dbReference type="PANTHER" id="PTHR34985">
    <property type="entry name" value="SLR0554 PROTEIN"/>
    <property type="match status" value="1"/>
</dbReference>
<organism evidence="4 5">
    <name type="scientific">Almyronema epifaneia S1</name>
    <dbReference type="NCBI Taxonomy" id="2991925"/>
    <lineage>
        <taxon>Bacteria</taxon>
        <taxon>Bacillati</taxon>
        <taxon>Cyanobacteriota</taxon>
        <taxon>Cyanophyceae</taxon>
        <taxon>Nodosilineales</taxon>
        <taxon>Nodosilineaceae</taxon>
        <taxon>Almyronema</taxon>
        <taxon>Almyronema epifaneia</taxon>
    </lineage>
</organism>
<feature type="domain" description="DUF3854" evidence="3">
    <location>
        <begin position="160"/>
        <end position="287"/>
    </location>
</feature>
<evidence type="ECO:0000313" key="5">
    <source>
        <dbReference type="Proteomes" id="UP001600165"/>
    </source>
</evidence>
<evidence type="ECO:0000313" key="4">
    <source>
        <dbReference type="EMBL" id="MFE4108446.1"/>
    </source>
</evidence>
<evidence type="ECO:0000259" key="2">
    <source>
        <dbReference type="Pfam" id="PF02399"/>
    </source>
</evidence>
<dbReference type="NCBIfam" id="NF042913">
    <property type="entry name" value="CyRepA1"/>
    <property type="match status" value="1"/>
</dbReference>
<dbReference type="InterPro" id="IPR024385">
    <property type="entry name" value="DUF3854"/>
</dbReference>
<dbReference type="EMBL" id="JBHZOL010000110">
    <property type="protein sequence ID" value="MFE4108446.1"/>
    <property type="molecule type" value="Genomic_DNA"/>
</dbReference>
<feature type="domain" description="Replication origin-binding protein" evidence="2">
    <location>
        <begin position="403"/>
        <end position="503"/>
    </location>
</feature>
<accession>A0ABW6IJP5</accession>
<dbReference type="InterPro" id="IPR003450">
    <property type="entry name" value="Replication_origin-bd"/>
</dbReference>
<evidence type="ECO:0000259" key="3">
    <source>
        <dbReference type="Pfam" id="PF12965"/>
    </source>
</evidence>
<dbReference type="InterPro" id="IPR027417">
    <property type="entry name" value="P-loop_NTPase"/>
</dbReference>
<feature type="region of interest" description="Disordered" evidence="1">
    <location>
        <begin position="973"/>
        <end position="992"/>
    </location>
</feature>
<protein>
    <submittedName>
        <fullName evidence="4">Plasmid replication protein, CyRepA1 family</fullName>
    </submittedName>
</protein>
<comment type="caution">
    <text evidence="4">The sequence shown here is derived from an EMBL/GenBank/DDBJ whole genome shotgun (WGS) entry which is preliminary data.</text>
</comment>
<keyword evidence="5" id="KW-1185">Reference proteome</keyword>
<proteinExistence type="predicted"/>
<dbReference type="RefSeq" id="WP_377968077.1">
    <property type="nucleotide sequence ID" value="NZ_JBHZOL010000110.1"/>
</dbReference>
<dbReference type="PANTHER" id="PTHR34985:SF1">
    <property type="entry name" value="SLR0554 PROTEIN"/>
    <property type="match status" value="1"/>
</dbReference>
<reference evidence="4 5" key="1">
    <citation type="submission" date="2024-10" db="EMBL/GenBank/DDBJ databases">
        <authorList>
            <person name="Ratan Roy A."/>
            <person name="Morales Sandoval P.H."/>
            <person name="De Los Santos Villalobos S."/>
            <person name="Chakraborty S."/>
            <person name="Mukherjee J."/>
        </authorList>
    </citation>
    <scope>NUCLEOTIDE SEQUENCE [LARGE SCALE GENOMIC DNA]</scope>
    <source>
        <strain evidence="4 5">S1</strain>
    </source>
</reference>
<dbReference type="InterPro" id="IPR034154">
    <property type="entry name" value="TOPRIM_DnaG/twinkle"/>
</dbReference>
<dbReference type="InterPro" id="IPR049996">
    <property type="entry name" value="Slr7037-like"/>
</dbReference>
<sequence>MHLEFQQECCIASAINIELYRAAVTIHQDLEIAAGGEPSTPIHDALGWQYKRFGLQVRDNLEGAIFFNEDGTPWQVKLAQAKIDKVKTIKTFKQTLNLPESAIAHRFSQLICQHPHLVKRRKYETPIGNGSKPYLPPISANIRQRISQRYGLEVPLSGSFWQWLAQHPEVPILITEGAKKSLCLLSQGYVAIALYGVNGGYRSKDALGYPVKPYLIPELLPFVAGDRSVILAFDQDAAVKTRRRVAIALSRFGRLLEAQGAAVNIVQWDGTVGKGVDDFIVAAGAEAFKAAIDQALPLEHWKLWNALDSQLTHKADIQLNVPEMRALQPESIPDEGIVAIAAPKGSGKTNLIAALTADSERLLPAGHRIALMRNLCQRLGADYRGDLDKAQGQFISGAGYTLRVGTCVESLLAINPNQFAGCDLVLDEVVQVLRSLLTSSTCNRDGRRPALLARFHQLVQVARRVILADADLNNDVLDYIAELRGDRQKPYLIRNDYKTVSYSVHFIEAKDASVITARLLADIQSGKKVFIATDSKAGSKKLERLVAQIEGLGLHCLLLNSETSGGEIEQAFIQNPNAHLEDFDVVIATPSMATGVSIEVAYFDRVYGLFWGVSSTDADMSQALGRVRPPVERVVWCAEHGRNYSSLSRSTSHLFLKKVLRDKTHTSASLIRSSLREDITGAIAAYDWQSDPHLNLWARFEAERNRSMGNLRLALKVRLQWEGNHVKTIAAETDQVAKLLLKEARDAVKAMAAQQIANANNLTYLEYEALKNKENPTPEERLAAAKFAIADFYCLPVEAITAELVEADNNGRRRGELMQLESLLHPDTAIGADAGKLEKQANWQRGLTPWDMSHAELKRQLRQRLGLTDFLDKSREWTRYDLEEFAERAKAIALQIKLALHFTIKEEMSPVQVAHQLLAQLGIKTEFRWSRSMPGYEGQKLRVYRLNVDIYQQQLEVLQRRAERRDRIAQSQVLPPGSSPEVIKTKNRDDPTQIAHNTSNAKAQAQADAIVKDSLSTEAIQERSTYFIALAFSRTRSKDRLFIFRILLHPIKRFIHQDRITRF</sequence>
<gene>
    <name evidence="4" type="ORF">ACFVKH_19375</name>
</gene>
<dbReference type="Proteomes" id="UP001600165">
    <property type="component" value="Unassembled WGS sequence"/>
</dbReference>
<dbReference type="CDD" id="cd01029">
    <property type="entry name" value="TOPRIM_primases"/>
    <property type="match status" value="1"/>
</dbReference>
<dbReference type="SUPFAM" id="SSF52540">
    <property type="entry name" value="P-loop containing nucleoside triphosphate hydrolases"/>
    <property type="match status" value="1"/>
</dbReference>
<evidence type="ECO:0000256" key="1">
    <source>
        <dbReference type="SAM" id="MobiDB-lite"/>
    </source>
</evidence>
<dbReference type="Pfam" id="PF12965">
    <property type="entry name" value="DUF3854"/>
    <property type="match status" value="1"/>
</dbReference>